<feature type="disulfide bond" evidence="2">
    <location>
        <begin position="148"/>
        <end position="153"/>
    </location>
</feature>
<feature type="disulfide bond" evidence="2">
    <location>
        <begin position="118"/>
        <end position="134"/>
    </location>
</feature>
<dbReference type="PROSITE" id="PS51367">
    <property type="entry name" value="THAUMATIN_2"/>
    <property type="match status" value="1"/>
</dbReference>
<dbReference type="Pfam" id="PF00314">
    <property type="entry name" value="Thaumatin"/>
    <property type="match status" value="1"/>
</dbReference>
<feature type="disulfide bond" evidence="2">
    <location>
        <begin position="138"/>
        <end position="147"/>
    </location>
</feature>
<dbReference type="PRINTS" id="PR00347">
    <property type="entry name" value="THAUMATIN"/>
</dbReference>
<dbReference type="SUPFAM" id="SSF49870">
    <property type="entry name" value="Osmotin, thaumatin-like protein"/>
    <property type="match status" value="1"/>
</dbReference>
<dbReference type="InterPro" id="IPR001938">
    <property type="entry name" value="Thaumatin"/>
</dbReference>
<evidence type="ECO:0000313" key="3">
    <source>
        <dbReference type="EMBL" id="KAF7818678.1"/>
    </source>
</evidence>
<evidence type="ECO:0000313" key="4">
    <source>
        <dbReference type="Proteomes" id="UP000634136"/>
    </source>
</evidence>
<dbReference type="EMBL" id="JAAIUW010000008">
    <property type="protein sequence ID" value="KAF7818678.1"/>
    <property type="molecule type" value="Genomic_DNA"/>
</dbReference>
<organism evidence="3 4">
    <name type="scientific">Senna tora</name>
    <dbReference type="NCBI Taxonomy" id="362788"/>
    <lineage>
        <taxon>Eukaryota</taxon>
        <taxon>Viridiplantae</taxon>
        <taxon>Streptophyta</taxon>
        <taxon>Embryophyta</taxon>
        <taxon>Tracheophyta</taxon>
        <taxon>Spermatophyta</taxon>
        <taxon>Magnoliopsida</taxon>
        <taxon>eudicotyledons</taxon>
        <taxon>Gunneridae</taxon>
        <taxon>Pentapetalae</taxon>
        <taxon>rosids</taxon>
        <taxon>fabids</taxon>
        <taxon>Fabales</taxon>
        <taxon>Fabaceae</taxon>
        <taxon>Caesalpinioideae</taxon>
        <taxon>Cassia clade</taxon>
        <taxon>Senna</taxon>
    </lineage>
</organism>
<proteinExistence type="inferred from homology"/>
<dbReference type="SMART" id="SM00205">
    <property type="entry name" value="THN"/>
    <property type="match status" value="1"/>
</dbReference>
<feature type="disulfide bond" evidence="2">
    <location>
        <begin position="47"/>
        <end position="54"/>
    </location>
</feature>
<evidence type="ECO:0000256" key="2">
    <source>
        <dbReference type="PIRSR" id="PIRSR002703-1"/>
    </source>
</evidence>
<feature type="disulfide bond" evidence="2">
    <location>
        <begin position="110"/>
        <end position="166"/>
    </location>
</feature>
<accession>A0A834TAN6</accession>
<protein>
    <submittedName>
        <fullName evidence="3">Thaumatin-like protein 1</fullName>
    </submittedName>
</protein>
<dbReference type="InterPro" id="IPR037176">
    <property type="entry name" value="Osmotin/thaumatin-like_sf"/>
</dbReference>
<feature type="disulfide bond" evidence="2">
    <location>
        <begin position="105"/>
        <end position="183"/>
    </location>
</feature>
<evidence type="ECO:0000256" key="1">
    <source>
        <dbReference type="ARBA" id="ARBA00010607"/>
    </source>
</evidence>
<keyword evidence="4" id="KW-1185">Reference proteome</keyword>
<dbReference type="OrthoDB" id="430315at2759"/>
<dbReference type="PIRSF" id="PIRSF002703">
    <property type="entry name" value="Thaumatin"/>
    <property type="match status" value="1"/>
</dbReference>
<dbReference type="PANTHER" id="PTHR31048">
    <property type="entry name" value="OS03G0233200 PROTEIN"/>
    <property type="match status" value="1"/>
</dbReference>
<sequence length="196" mass="21230">MQDAAPELPPDVYSIFAMDDHWSGSIWARTKCSNNASFYFSCETGDCGSGTLFCAGPPPAYPVTLLNFDINNPVVSYEVSLVHGQNIQVRIQPNGGSLVDGSGPCPVVDCARDLGDVCPSFLVAANKDGRYVGCYSACDKLKEAKYCCGDSSCQPDEYSKRNKELCNMAHTYPADNNPPKYQCKGADSYDITFCPV</sequence>
<dbReference type="Proteomes" id="UP000634136">
    <property type="component" value="Unassembled WGS sequence"/>
</dbReference>
<dbReference type="AlphaFoldDB" id="A0A834TAN6"/>
<comment type="similarity">
    <text evidence="1">Belongs to the thaumatin family.</text>
</comment>
<dbReference type="Gene3D" id="2.60.110.10">
    <property type="entry name" value="Thaumatin"/>
    <property type="match status" value="1"/>
</dbReference>
<keyword evidence="2" id="KW-1015">Disulfide bond</keyword>
<gene>
    <name evidence="3" type="ORF">G2W53_024133</name>
</gene>
<feature type="disulfide bond" evidence="2">
    <location>
        <begin position="32"/>
        <end position="42"/>
    </location>
</feature>
<comment type="caution">
    <text evidence="3">The sequence shown here is derived from an EMBL/GenBank/DDBJ whole genome shotgun (WGS) entry which is preliminary data.</text>
</comment>
<reference evidence="3" key="1">
    <citation type="submission" date="2020-09" db="EMBL/GenBank/DDBJ databases">
        <title>Genome-Enabled Discovery of Anthraquinone Biosynthesis in Senna tora.</title>
        <authorList>
            <person name="Kang S.-H."/>
            <person name="Pandey R.P."/>
            <person name="Lee C.-M."/>
            <person name="Sim J.-S."/>
            <person name="Jeong J.-T."/>
            <person name="Choi B.-S."/>
            <person name="Jung M."/>
            <person name="Ginzburg D."/>
            <person name="Zhao K."/>
            <person name="Won S.Y."/>
            <person name="Oh T.-J."/>
            <person name="Yu Y."/>
            <person name="Kim N.-H."/>
            <person name="Lee O.R."/>
            <person name="Lee T.-H."/>
            <person name="Bashyal P."/>
            <person name="Kim T.-S."/>
            <person name="Lee W.-H."/>
            <person name="Kawkins C."/>
            <person name="Kim C.-K."/>
            <person name="Kim J.S."/>
            <person name="Ahn B.O."/>
            <person name="Rhee S.Y."/>
            <person name="Sohng J.K."/>
        </authorList>
    </citation>
    <scope>NUCLEOTIDE SEQUENCE</scope>
    <source>
        <tissue evidence="3">Leaf</tissue>
    </source>
</reference>
<name>A0A834TAN6_9FABA</name>